<dbReference type="EMBL" id="AP025295">
    <property type="protein sequence ID" value="BDD01767.1"/>
    <property type="molecule type" value="Genomic_DNA"/>
</dbReference>
<keyword evidence="1" id="KW-0812">Transmembrane</keyword>
<keyword evidence="1" id="KW-0472">Membrane</keyword>
<sequence length="122" mass="13935">MSKVILEGKCPRCHQGDMFQYPLAKLHKFSDMNEKCAHCDFRFEVEPGFFFGAMYISYAVSVAIFIAVSIGLNVLVEEPSLWMYLAGISIVAITLLPFTFRYSRIIFLHWFGGVKYDASFAK</sequence>
<name>A0ABN6LJZ2_9BACT</name>
<proteinExistence type="predicted"/>
<feature type="transmembrane region" description="Helical" evidence="1">
    <location>
        <begin position="49"/>
        <end position="75"/>
    </location>
</feature>
<dbReference type="Pfam" id="PF06170">
    <property type="entry name" value="DUF983"/>
    <property type="match status" value="1"/>
</dbReference>
<gene>
    <name evidence="2" type="ORF">PEPS_40470</name>
</gene>
<keyword evidence="1" id="KW-1133">Transmembrane helix</keyword>
<dbReference type="Proteomes" id="UP001354989">
    <property type="component" value="Plasmid pPP3"/>
</dbReference>
<organism evidence="2 3">
    <name type="scientific">Persicobacter psychrovividus</name>
    <dbReference type="NCBI Taxonomy" id="387638"/>
    <lineage>
        <taxon>Bacteria</taxon>
        <taxon>Pseudomonadati</taxon>
        <taxon>Bacteroidota</taxon>
        <taxon>Cytophagia</taxon>
        <taxon>Cytophagales</taxon>
        <taxon>Persicobacteraceae</taxon>
        <taxon>Persicobacter</taxon>
    </lineage>
</organism>
<keyword evidence="3" id="KW-1185">Reference proteome</keyword>
<geneLocation type="plasmid" evidence="2 3">
    <name>pPP3</name>
</geneLocation>
<keyword evidence="2" id="KW-0614">Plasmid</keyword>
<evidence type="ECO:0000313" key="2">
    <source>
        <dbReference type="EMBL" id="BDD01767.1"/>
    </source>
</evidence>
<evidence type="ECO:0000256" key="1">
    <source>
        <dbReference type="SAM" id="Phobius"/>
    </source>
</evidence>
<dbReference type="InterPro" id="IPR009325">
    <property type="entry name" value="DUF983"/>
</dbReference>
<evidence type="ECO:0008006" key="4">
    <source>
        <dbReference type="Google" id="ProtNLM"/>
    </source>
</evidence>
<accession>A0ABN6LJZ2</accession>
<dbReference type="RefSeq" id="WP_332920153.1">
    <property type="nucleotide sequence ID" value="NZ_AP025295.1"/>
</dbReference>
<evidence type="ECO:0000313" key="3">
    <source>
        <dbReference type="Proteomes" id="UP001354989"/>
    </source>
</evidence>
<reference evidence="2 3" key="1">
    <citation type="submission" date="2021-12" db="EMBL/GenBank/DDBJ databases">
        <title>Genome sequencing of bacteria with rrn-lacking chromosome and rrn-plasmid.</title>
        <authorList>
            <person name="Anda M."/>
            <person name="Iwasaki W."/>
        </authorList>
    </citation>
    <scope>NUCLEOTIDE SEQUENCE [LARGE SCALE GENOMIC DNA]</scope>
    <source>
        <strain evidence="2 3">NBRC 101262</strain>
        <plasmid evidence="2 3">pPP3</plasmid>
    </source>
</reference>
<protein>
    <recommendedName>
        <fullName evidence="4">DUF983 domain-containing protein</fullName>
    </recommendedName>
</protein>
<feature type="transmembrane region" description="Helical" evidence="1">
    <location>
        <begin position="81"/>
        <end position="100"/>
    </location>
</feature>